<organism evidence="2 3">
    <name type="scientific">Acrasis kona</name>
    <dbReference type="NCBI Taxonomy" id="1008807"/>
    <lineage>
        <taxon>Eukaryota</taxon>
        <taxon>Discoba</taxon>
        <taxon>Heterolobosea</taxon>
        <taxon>Tetramitia</taxon>
        <taxon>Eutetramitia</taxon>
        <taxon>Acrasidae</taxon>
        <taxon>Acrasis</taxon>
    </lineage>
</organism>
<comment type="caution">
    <text evidence="2">The sequence shown here is derived from an EMBL/GenBank/DDBJ whole genome shotgun (WGS) entry which is preliminary data.</text>
</comment>
<protein>
    <submittedName>
        <fullName evidence="2">Uncharacterized protein</fullName>
    </submittedName>
</protein>
<reference evidence="2 3" key="1">
    <citation type="submission" date="2024-03" db="EMBL/GenBank/DDBJ databases">
        <title>The Acrasis kona genome and developmental transcriptomes reveal deep origins of eukaryotic multicellular pathways.</title>
        <authorList>
            <person name="Sheikh S."/>
            <person name="Fu C.-J."/>
            <person name="Brown M.W."/>
            <person name="Baldauf S.L."/>
        </authorList>
    </citation>
    <scope>NUCLEOTIDE SEQUENCE [LARGE SCALE GENOMIC DNA]</scope>
    <source>
        <strain evidence="2 3">ATCC MYA-3509</strain>
    </source>
</reference>
<dbReference type="EMBL" id="JAOPGA020000661">
    <property type="protein sequence ID" value="KAL0480523.1"/>
    <property type="molecule type" value="Genomic_DNA"/>
</dbReference>
<proteinExistence type="predicted"/>
<dbReference type="AlphaFoldDB" id="A0AAW2YU63"/>
<gene>
    <name evidence="2" type="ORF">AKO1_002357</name>
</gene>
<evidence type="ECO:0000256" key="1">
    <source>
        <dbReference type="SAM" id="MobiDB-lite"/>
    </source>
</evidence>
<evidence type="ECO:0000313" key="2">
    <source>
        <dbReference type="EMBL" id="KAL0480523.1"/>
    </source>
</evidence>
<feature type="compositionally biased region" description="Acidic residues" evidence="1">
    <location>
        <begin position="64"/>
        <end position="81"/>
    </location>
</feature>
<dbReference type="Proteomes" id="UP001431209">
    <property type="component" value="Unassembled WGS sequence"/>
</dbReference>
<feature type="compositionally biased region" description="Acidic residues" evidence="1">
    <location>
        <begin position="15"/>
        <end position="52"/>
    </location>
</feature>
<keyword evidence="3" id="KW-1185">Reference proteome</keyword>
<sequence length="221" mass="25528">MDDDDQNELDVYNDTPEDDSFESVGDDDQDAEEGEEGEEGEDREEGGEDERDGESQKKEQSAEGGDDVMGDDEQVDQDDDGSVAKVDTSGRLPYYERIYEQDKLLVKSDQIKSQQRLNSLRNKSATGEYIGDAELYRLNKEFEPTNADYMNAEARRKQVGLYKHHLDKVQFVRPKDKYRYDKEKIEARINREYDETDPSLLAGVLKEAKTLERILEDQEFE</sequence>
<feature type="region of interest" description="Disordered" evidence="1">
    <location>
        <begin position="1"/>
        <end position="92"/>
    </location>
</feature>
<accession>A0AAW2YU63</accession>
<name>A0AAW2YU63_9EUKA</name>
<evidence type="ECO:0000313" key="3">
    <source>
        <dbReference type="Proteomes" id="UP001431209"/>
    </source>
</evidence>